<comment type="caution">
    <text evidence="5">The sequence shown here is derived from an EMBL/GenBank/DDBJ whole genome shotgun (WGS) entry which is preliminary data.</text>
</comment>
<evidence type="ECO:0000259" key="4">
    <source>
        <dbReference type="Pfam" id="PF01555"/>
    </source>
</evidence>
<dbReference type="AlphaFoldDB" id="A0A2H0WW98"/>
<dbReference type="Proteomes" id="UP000229080">
    <property type="component" value="Unassembled WGS sequence"/>
</dbReference>
<dbReference type="PRINTS" id="PR00508">
    <property type="entry name" value="S21N4MTFRASE"/>
</dbReference>
<dbReference type="GO" id="GO:0032259">
    <property type="term" value="P:methylation"/>
    <property type="evidence" value="ECO:0007669"/>
    <property type="project" value="UniProtKB-KW"/>
</dbReference>
<dbReference type="GO" id="GO:0008170">
    <property type="term" value="F:N-methyltransferase activity"/>
    <property type="evidence" value="ECO:0007669"/>
    <property type="project" value="InterPro"/>
</dbReference>
<gene>
    <name evidence="5" type="ORF">COT61_01310</name>
</gene>
<dbReference type="SUPFAM" id="SSF53335">
    <property type="entry name" value="S-adenosyl-L-methionine-dependent methyltransferases"/>
    <property type="match status" value="1"/>
</dbReference>
<evidence type="ECO:0000256" key="1">
    <source>
        <dbReference type="ARBA" id="ARBA00006594"/>
    </source>
</evidence>
<dbReference type="Gene3D" id="3.40.50.150">
    <property type="entry name" value="Vaccinia Virus protein VP39"/>
    <property type="match status" value="1"/>
</dbReference>
<keyword evidence="3 5" id="KW-0808">Transferase</keyword>
<sequence>MNEREKVLASVEERPYFSKDEFVLYNNDCLKILEQLPENSIDMIFADPPYFLSSGSFTCQNGKMVSVKKGDWDLSNGLKKNFEFHVRWIGACKRVLKPRGTIWIS</sequence>
<proteinExistence type="inferred from homology"/>
<feature type="domain" description="DNA methylase N-4/N-6" evidence="4">
    <location>
        <begin position="41"/>
        <end position="105"/>
    </location>
</feature>
<dbReference type="InterPro" id="IPR001091">
    <property type="entry name" value="RM_Methyltransferase"/>
</dbReference>
<dbReference type="InterPro" id="IPR002052">
    <property type="entry name" value="DNA_methylase_N6_adenine_CS"/>
</dbReference>
<evidence type="ECO:0000313" key="5">
    <source>
        <dbReference type="EMBL" id="PIS16933.1"/>
    </source>
</evidence>
<dbReference type="EMBL" id="PEZF01000040">
    <property type="protein sequence ID" value="PIS16933.1"/>
    <property type="molecule type" value="Genomic_DNA"/>
</dbReference>
<feature type="non-terminal residue" evidence="5">
    <location>
        <position position="105"/>
    </location>
</feature>
<organism evidence="5 6">
    <name type="scientific">Candidatus Portnoybacteria bacterium CG09_land_8_20_14_0_10_44_13</name>
    <dbReference type="NCBI Taxonomy" id="1974811"/>
    <lineage>
        <taxon>Bacteria</taxon>
        <taxon>Candidatus Portnoyibacteriota</taxon>
    </lineage>
</organism>
<dbReference type="PROSITE" id="PS00092">
    <property type="entry name" value="N6_MTASE"/>
    <property type="match status" value="1"/>
</dbReference>
<evidence type="ECO:0000256" key="3">
    <source>
        <dbReference type="ARBA" id="ARBA00022679"/>
    </source>
</evidence>
<reference evidence="6" key="1">
    <citation type="submission" date="2017-09" db="EMBL/GenBank/DDBJ databases">
        <title>Depth-based differentiation of microbial function through sediment-hosted aquifers and enrichment of novel symbionts in the deep terrestrial subsurface.</title>
        <authorList>
            <person name="Probst A.J."/>
            <person name="Ladd B."/>
            <person name="Jarett J.K."/>
            <person name="Geller-Mcgrath D.E."/>
            <person name="Sieber C.M.K."/>
            <person name="Emerson J.B."/>
            <person name="Anantharaman K."/>
            <person name="Thomas B.C."/>
            <person name="Malmstrom R."/>
            <person name="Stieglmeier M."/>
            <person name="Klingl A."/>
            <person name="Woyke T."/>
            <person name="Ryan C.M."/>
            <person name="Banfield J.F."/>
        </authorList>
    </citation>
    <scope>NUCLEOTIDE SEQUENCE [LARGE SCALE GENOMIC DNA]</scope>
</reference>
<accession>A0A2H0WW98</accession>
<evidence type="ECO:0000313" key="6">
    <source>
        <dbReference type="Proteomes" id="UP000229080"/>
    </source>
</evidence>
<keyword evidence="2 5" id="KW-0489">Methyltransferase</keyword>
<name>A0A2H0WW98_9BACT</name>
<dbReference type="InterPro" id="IPR029063">
    <property type="entry name" value="SAM-dependent_MTases_sf"/>
</dbReference>
<evidence type="ECO:0000256" key="2">
    <source>
        <dbReference type="ARBA" id="ARBA00022603"/>
    </source>
</evidence>
<protein>
    <submittedName>
        <fullName evidence="5">Site-specific DNA-methyltransferase</fullName>
    </submittedName>
</protein>
<dbReference type="GO" id="GO:0003677">
    <property type="term" value="F:DNA binding"/>
    <property type="evidence" value="ECO:0007669"/>
    <property type="project" value="InterPro"/>
</dbReference>
<comment type="similarity">
    <text evidence="1">Belongs to the N(4)/N(6)-methyltransferase family.</text>
</comment>
<dbReference type="InterPro" id="IPR002941">
    <property type="entry name" value="DNA_methylase_N4/N6"/>
</dbReference>
<dbReference type="Pfam" id="PF01555">
    <property type="entry name" value="N6_N4_Mtase"/>
    <property type="match status" value="1"/>
</dbReference>